<feature type="transmembrane region" description="Helical" evidence="1">
    <location>
        <begin position="6"/>
        <end position="26"/>
    </location>
</feature>
<keyword evidence="3" id="KW-1185">Reference proteome</keyword>
<sequence length="57" mass="6906">FSFSLMLVFLIQLVIAVLGFFYSNQVSPRKEMRMRMDFSCVQIFTSTEEYKFEFWNC</sequence>
<organism evidence="2 3">
    <name type="scientific">Xenoophorus captivus</name>
    <dbReference type="NCBI Taxonomy" id="1517983"/>
    <lineage>
        <taxon>Eukaryota</taxon>
        <taxon>Metazoa</taxon>
        <taxon>Chordata</taxon>
        <taxon>Craniata</taxon>
        <taxon>Vertebrata</taxon>
        <taxon>Euteleostomi</taxon>
        <taxon>Actinopterygii</taxon>
        <taxon>Neopterygii</taxon>
        <taxon>Teleostei</taxon>
        <taxon>Neoteleostei</taxon>
        <taxon>Acanthomorphata</taxon>
        <taxon>Ovalentaria</taxon>
        <taxon>Atherinomorphae</taxon>
        <taxon>Cyprinodontiformes</taxon>
        <taxon>Goodeidae</taxon>
        <taxon>Xenoophorus</taxon>
    </lineage>
</organism>
<keyword evidence="1" id="KW-0812">Transmembrane</keyword>
<keyword evidence="1" id="KW-1133">Transmembrane helix</keyword>
<proteinExistence type="predicted"/>
<keyword evidence="1" id="KW-0472">Membrane</keyword>
<protein>
    <submittedName>
        <fullName evidence="2">Uncharacterized protein</fullName>
    </submittedName>
</protein>
<evidence type="ECO:0000256" key="1">
    <source>
        <dbReference type="SAM" id="Phobius"/>
    </source>
</evidence>
<name>A0ABV0R8B1_9TELE</name>
<feature type="non-terminal residue" evidence="2">
    <location>
        <position position="1"/>
    </location>
</feature>
<accession>A0ABV0R8B1</accession>
<comment type="caution">
    <text evidence="2">The sequence shown here is derived from an EMBL/GenBank/DDBJ whole genome shotgun (WGS) entry which is preliminary data.</text>
</comment>
<gene>
    <name evidence="2" type="ORF">XENOCAPTIV_012218</name>
</gene>
<evidence type="ECO:0000313" key="2">
    <source>
        <dbReference type="EMBL" id="MEQ2204378.1"/>
    </source>
</evidence>
<dbReference type="Proteomes" id="UP001434883">
    <property type="component" value="Unassembled WGS sequence"/>
</dbReference>
<reference evidence="2 3" key="1">
    <citation type="submission" date="2021-06" db="EMBL/GenBank/DDBJ databases">
        <authorList>
            <person name="Palmer J.M."/>
        </authorList>
    </citation>
    <scope>NUCLEOTIDE SEQUENCE [LARGE SCALE GENOMIC DNA]</scope>
    <source>
        <strain evidence="2 3">XC_2019</strain>
        <tissue evidence="2">Muscle</tissue>
    </source>
</reference>
<evidence type="ECO:0000313" key="3">
    <source>
        <dbReference type="Proteomes" id="UP001434883"/>
    </source>
</evidence>
<dbReference type="EMBL" id="JAHRIN010036194">
    <property type="protein sequence ID" value="MEQ2204378.1"/>
    <property type="molecule type" value="Genomic_DNA"/>
</dbReference>